<dbReference type="InterPro" id="IPR016186">
    <property type="entry name" value="C-type_lectin-like/link_sf"/>
</dbReference>
<protein>
    <submittedName>
        <fullName evidence="3">Hemolymph lipopolysaccharide-binding protein</fullName>
    </submittedName>
</protein>
<evidence type="ECO:0000259" key="2">
    <source>
        <dbReference type="PROSITE" id="PS50041"/>
    </source>
</evidence>
<name>A0A067R5P8_ZOONE</name>
<dbReference type="InParanoid" id="A0A067R5P8"/>
<dbReference type="InterPro" id="IPR001304">
    <property type="entry name" value="C-type_lectin-like"/>
</dbReference>
<keyword evidence="4" id="KW-1185">Reference proteome</keyword>
<feature type="signal peptide" evidence="1">
    <location>
        <begin position="1"/>
        <end position="20"/>
    </location>
</feature>
<dbReference type="SMART" id="SM00034">
    <property type="entry name" value="CLECT"/>
    <property type="match status" value="1"/>
</dbReference>
<evidence type="ECO:0000313" key="3">
    <source>
        <dbReference type="EMBL" id="KDR17639.1"/>
    </source>
</evidence>
<dbReference type="PROSITE" id="PS50041">
    <property type="entry name" value="C_TYPE_LECTIN_2"/>
    <property type="match status" value="1"/>
</dbReference>
<dbReference type="SUPFAM" id="SSF56436">
    <property type="entry name" value="C-type lectin-like"/>
    <property type="match status" value="1"/>
</dbReference>
<dbReference type="OMA" id="MRDDYRY"/>
<dbReference type="CDD" id="cd00037">
    <property type="entry name" value="CLECT"/>
    <property type="match status" value="1"/>
</dbReference>
<dbReference type="EMBL" id="KK852726">
    <property type="protein sequence ID" value="KDR17639.1"/>
    <property type="molecule type" value="Genomic_DNA"/>
</dbReference>
<dbReference type="OrthoDB" id="7357196at2759"/>
<keyword evidence="1" id="KW-0732">Signal</keyword>
<evidence type="ECO:0000256" key="1">
    <source>
        <dbReference type="SAM" id="SignalP"/>
    </source>
</evidence>
<sequence>MEKIWSCLMLVLASLCAVHMKPLDDERHRALIRSGYVHYPGAGYYRLAKKPASWGEGRRNCQQEGAILSIVNSPSEAGILKALYLSEGLTKLEKYENDDISEISRDSNSTENPPIPTSGTIHIGFHDLFVEGEYLTVRGEPIIATGFVRWKPGYPVSDDLHNCGAFDTNQFILDIPCELELPYVCEISEL</sequence>
<feature type="chain" id="PRO_5001644780" evidence="1">
    <location>
        <begin position="21"/>
        <end position="190"/>
    </location>
</feature>
<organism evidence="3 4">
    <name type="scientific">Zootermopsis nevadensis</name>
    <name type="common">Dampwood termite</name>
    <dbReference type="NCBI Taxonomy" id="136037"/>
    <lineage>
        <taxon>Eukaryota</taxon>
        <taxon>Metazoa</taxon>
        <taxon>Ecdysozoa</taxon>
        <taxon>Arthropoda</taxon>
        <taxon>Hexapoda</taxon>
        <taxon>Insecta</taxon>
        <taxon>Pterygota</taxon>
        <taxon>Neoptera</taxon>
        <taxon>Polyneoptera</taxon>
        <taxon>Dictyoptera</taxon>
        <taxon>Blattodea</taxon>
        <taxon>Blattoidea</taxon>
        <taxon>Termitoidae</taxon>
        <taxon>Termopsidae</taxon>
        <taxon>Zootermopsis</taxon>
    </lineage>
</organism>
<accession>A0A067R5P8</accession>
<dbReference type="InterPro" id="IPR016187">
    <property type="entry name" value="CTDL_fold"/>
</dbReference>
<proteinExistence type="predicted"/>
<dbReference type="AlphaFoldDB" id="A0A067R5P8"/>
<gene>
    <name evidence="3" type="ORF">L798_08346</name>
</gene>
<dbReference type="Gene3D" id="3.10.100.10">
    <property type="entry name" value="Mannose-Binding Protein A, subunit A"/>
    <property type="match status" value="1"/>
</dbReference>
<feature type="domain" description="C-type lectin" evidence="2">
    <location>
        <begin position="39"/>
        <end position="186"/>
    </location>
</feature>
<reference evidence="3 4" key="1">
    <citation type="journal article" date="2014" name="Nat. Commun.">
        <title>Molecular traces of alternative social organization in a termite genome.</title>
        <authorList>
            <person name="Terrapon N."/>
            <person name="Li C."/>
            <person name="Robertson H.M."/>
            <person name="Ji L."/>
            <person name="Meng X."/>
            <person name="Booth W."/>
            <person name="Chen Z."/>
            <person name="Childers C.P."/>
            <person name="Glastad K.M."/>
            <person name="Gokhale K."/>
            <person name="Gowin J."/>
            <person name="Gronenberg W."/>
            <person name="Hermansen R.A."/>
            <person name="Hu H."/>
            <person name="Hunt B.G."/>
            <person name="Huylmans A.K."/>
            <person name="Khalil S.M."/>
            <person name="Mitchell R.D."/>
            <person name="Munoz-Torres M.C."/>
            <person name="Mustard J.A."/>
            <person name="Pan H."/>
            <person name="Reese J.T."/>
            <person name="Scharf M.E."/>
            <person name="Sun F."/>
            <person name="Vogel H."/>
            <person name="Xiao J."/>
            <person name="Yang W."/>
            <person name="Yang Z."/>
            <person name="Yang Z."/>
            <person name="Zhou J."/>
            <person name="Zhu J."/>
            <person name="Brent C.S."/>
            <person name="Elsik C.G."/>
            <person name="Goodisman M.A."/>
            <person name="Liberles D.A."/>
            <person name="Roe R.M."/>
            <person name="Vargo E.L."/>
            <person name="Vilcinskas A."/>
            <person name="Wang J."/>
            <person name="Bornberg-Bauer E."/>
            <person name="Korb J."/>
            <person name="Zhang G."/>
            <person name="Liebig J."/>
        </authorList>
    </citation>
    <scope>NUCLEOTIDE SEQUENCE [LARGE SCALE GENOMIC DNA]</scope>
    <source>
        <tissue evidence="3">Whole organism</tissue>
    </source>
</reference>
<dbReference type="Proteomes" id="UP000027135">
    <property type="component" value="Unassembled WGS sequence"/>
</dbReference>
<evidence type="ECO:0000313" key="4">
    <source>
        <dbReference type="Proteomes" id="UP000027135"/>
    </source>
</evidence>